<evidence type="ECO:0000256" key="2">
    <source>
        <dbReference type="ARBA" id="ARBA00022692"/>
    </source>
</evidence>
<evidence type="ECO:0000256" key="3">
    <source>
        <dbReference type="ARBA" id="ARBA00022989"/>
    </source>
</evidence>
<reference evidence="8" key="1">
    <citation type="submission" date="2022-06" db="EMBL/GenBank/DDBJ databases">
        <title>Draft genome sequence of Streptomyces sp. RB6PN25 isolated from peat swamp forest in Thailand.</title>
        <authorList>
            <person name="Duangmal K."/>
            <person name="Klaysubun C."/>
        </authorList>
    </citation>
    <scope>NUCLEOTIDE SEQUENCE</scope>
    <source>
        <strain evidence="8">RB6PN25</strain>
    </source>
</reference>
<dbReference type="InterPro" id="IPR006977">
    <property type="entry name" value="Yip1_dom"/>
</dbReference>
<dbReference type="Proteomes" id="UP001057702">
    <property type="component" value="Unassembled WGS sequence"/>
</dbReference>
<keyword evidence="9" id="KW-1185">Reference proteome</keyword>
<evidence type="ECO:0000259" key="7">
    <source>
        <dbReference type="Pfam" id="PF04893"/>
    </source>
</evidence>
<keyword evidence="2 6" id="KW-0812">Transmembrane</keyword>
<evidence type="ECO:0000256" key="6">
    <source>
        <dbReference type="SAM" id="Phobius"/>
    </source>
</evidence>
<keyword evidence="3 6" id="KW-1133">Transmembrane helix</keyword>
<protein>
    <submittedName>
        <fullName evidence="8">YIP1 family protein</fullName>
    </submittedName>
</protein>
<evidence type="ECO:0000256" key="5">
    <source>
        <dbReference type="SAM" id="MobiDB-lite"/>
    </source>
</evidence>
<feature type="transmembrane region" description="Helical" evidence="6">
    <location>
        <begin position="276"/>
        <end position="293"/>
    </location>
</feature>
<proteinExistence type="predicted"/>
<feature type="domain" description="Yip1" evidence="7">
    <location>
        <begin position="128"/>
        <end position="291"/>
    </location>
</feature>
<evidence type="ECO:0000256" key="1">
    <source>
        <dbReference type="ARBA" id="ARBA00004141"/>
    </source>
</evidence>
<gene>
    <name evidence="8" type="ORF">NGB36_13900</name>
</gene>
<feature type="region of interest" description="Disordered" evidence="5">
    <location>
        <begin position="1"/>
        <end position="82"/>
    </location>
</feature>
<dbReference type="RefSeq" id="WP_255920579.1">
    <property type="nucleotide sequence ID" value="NZ_JANFNG010000009.1"/>
</dbReference>
<feature type="transmembrane region" description="Helical" evidence="6">
    <location>
        <begin position="145"/>
        <end position="164"/>
    </location>
</feature>
<comment type="caution">
    <text evidence="8">The sequence shown here is derived from an EMBL/GenBank/DDBJ whole genome shotgun (WGS) entry which is preliminary data.</text>
</comment>
<comment type="subcellular location">
    <subcellularLocation>
        <location evidence="1">Membrane</location>
        <topology evidence="1">Multi-pass membrane protein</topology>
    </subcellularLocation>
</comment>
<sequence length="296" mass="31796">MSQLRSETAPIAPRPDRHRSRPGTFDDVAGFRIGRGRGRQSPRMPSPRTQYGQDYAPQGPPSYNGYGSHGGYSGHDDAPGHTVSFTVGEAPDAYAYGDEPGHVATYRAGQPSAPPSGPRLHWKELLRGIVLRPGRTFWQMRDYQVWGPALLVTFVYGLLAVFGFDSARKEILSSSFSNSIPWVLTTGVAVVLSGLMTGAVTHALARQFGGDGGWAPTIGLAMLITSITDAPRLLFAIFLGGANGLVQILGWVTWLACAALLTSMVSKSHDLPWQKALGAASVQLVLLLVLFKLPTL</sequence>
<feature type="transmembrane region" description="Helical" evidence="6">
    <location>
        <begin position="184"/>
        <end position="205"/>
    </location>
</feature>
<dbReference type="Pfam" id="PF04893">
    <property type="entry name" value="Yip1"/>
    <property type="match status" value="1"/>
</dbReference>
<feature type="transmembrane region" description="Helical" evidence="6">
    <location>
        <begin position="245"/>
        <end position="264"/>
    </location>
</feature>
<evidence type="ECO:0000313" key="8">
    <source>
        <dbReference type="EMBL" id="MCQ4081671.1"/>
    </source>
</evidence>
<evidence type="ECO:0000313" key="9">
    <source>
        <dbReference type="Proteomes" id="UP001057702"/>
    </source>
</evidence>
<evidence type="ECO:0000256" key="4">
    <source>
        <dbReference type="ARBA" id="ARBA00023136"/>
    </source>
</evidence>
<dbReference type="EMBL" id="JANFNG010000009">
    <property type="protein sequence ID" value="MCQ4081671.1"/>
    <property type="molecule type" value="Genomic_DNA"/>
</dbReference>
<name>A0ABT1PVI5_9ACTN</name>
<accession>A0ABT1PVI5</accession>
<organism evidence="8 9">
    <name type="scientific">Streptomyces humicola</name>
    <dbReference type="NCBI Taxonomy" id="2953240"/>
    <lineage>
        <taxon>Bacteria</taxon>
        <taxon>Bacillati</taxon>
        <taxon>Actinomycetota</taxon>
        <taxon>Actinomycetes</taxon>
        <taxon>Kitasatosporales</taxon>
        <taxon>Streptomycetaceae</taxon>
        <taxon>Streptomyces</taxon>
    </lineage>
</organism>
<keyword evidence="4 6" id="KW-0472">Membrane</keyword>